<sequence>MNRIFLIVLSIIITTIFLMGCNSEKSNSKGTEDKLNYPKKGVSLVVPFNPGGASDIHTRILEKYFKGEFGQSLTFVYKPGAAGAVGTAHVASMKDEDHTIMAANFPDIVIQPLTVTGNFSIDDFDYISEVTHSPLIFTTSKNSKLKTLEDLIQAAKKSPGKISIAYPPNSVSHLSILDFIDQAGIKVTLVPYKDGAEAKAMIVGEHVDSAIVNLDLMVEELDQITTLAVTTDERNDEIPEIPTFKEQGYEVVSELSRIYVVPKGLSDEKLNRLREGFNTIGENSDYQNDMEKAGQPVTWLTSEELEEKVRKYHDYAKKLVEKHKLNK</sequence>
<evidence type="ECO:0000256" key="1">
    <source>
        <dbReference type="ARBA" id="ARBA00006987"/>
    </source>
</evidence>
<keyword evidence="3" id="KW-1185">Reference proteome</keyword>
<dbReference type="EMBL" id="CP042593">
    <property type="protein sequence ID" value="QED47932.1"/>
    <property type="molecule type" value="Genomic_DNA"/>
</dbReference>
<evidence type="ECO:0000313" key="2">
    <source>
        <dbReference type="EMBL" id="QED47932.1"/>
    </source>
</evidence>
<dbReference type="STRING" id="1742359.GCA_001439625_00101"/>
<dbReference type="PROSITE" id="PS51257">
    <property type="entry name" value="PROKAR_LIPOPROTEIN"/>
    <property type="match status" value="1"/>
</dbReference>
<dbReference type="RefSeq" id="WP_057776822.1">
    <property type="nucleotide sequence ID" value="NZ_CP042593.1"/>
</dbReference>
<name>A0A5B8Z488_CYTDA</name>
<dbReference type="OrthoDB" id="8881899at2"/>
<dbReference type="SUPFAM" id="SSF53850">
    <property type="entry name" value="Periplasmic binding protein-like II"/>
    <property type="match status" value="1"/>
</dbReference>
<dbReference type="Pfam" id="PF03401">
    <property type="entry name" value="TctC"/>
    <property type="match status" value="1"/>
</dbReference>
<evidence type="ECO:0000313" key="3">
    <source>
        <dbReference type="Proteomes" id="UP000321555"/>
    </source>
</evidence>
<reference evidence="3" key="1">
    <citation type="submission" date="2019-08" db="EMBL/GenBank/DDBJ databases">
        <authorList>
            <person name="Zheng X."/>
        </authorList>
    </citation>
    <scope>NUCLEOTIDE SEQUENCE [LARGE SCALE GENOMIC DNA]</scope>
    <source>
        <strain evidence="3">FJAT-25496</strain>
    </source>
</reference>
<dbReference type="Gene3D" id="3.40.190.10">
    <property type="entry name" value="Periplasmic binding protein-like II"/>
    <property type="match status" value="1"/>
</dbReference>
<dbReference type="PIRSF" id="PIRSF017082">
    <property type="entry name" value="YflP"/>
    <property type="match status" value="1"/>
</dbReference>
<protein>
    <submittedName>
        <fullName evidence="2">Tripartite tricarboxylate transporter substrate binding protein</fullName>
    </submittedName>
</protein>
<comment type="similarity">
    <text evidence="1">Belongs to the UPF0065 (bug) family.</text>
</comment>
<dbReference type="PANTHER" id="PTHR42928:SF5">
    <property type="entry name" value="BLR1237 PROTEIN"/>
    <property type="match status" value="1"/>
</dbReference>
<dbReference type="AlphaFoldDB" id="A0A5B8Z488"/>
<gene>
    <name evidence="2" type="ORF">FSZ17_12130</name>
</gene>
<dbReference type="InterPro" id="IPR005064">
    <property type="entry name" value="BUG"/>
</dbReference>
<dbReference type="InterPro" id="IPR042100">
    <property type="entry name" value="Bug_dom1"/>
</dbReference>
<dbReference type="Proteomes" id="UP000321555">
    <property type="component" value="Chromosome"/>
</dbReference>
<proteinExistence type="inferred from homology"/>
<dbReference type="CDD" id="cd07012">
    <property type="entry name" value="PBP2_Bug_TTT"/>
    <property type="match status" value="1"/>
</dbReference>
<organism evidence="2 3">
    <name type="scientific">Cytobacillus dafuensis</name>
    <name type="common">Bacillus dafuensis</name>
    <dbReference type="NCBI Taxonomy" id="1742359"/>
    <lineage>
        <taxon>Bacteria</taxon>
        <taxon>Bacillati</taxon>
        <taxon>Bacillota</taxon>
        <taxon>Bacilli</taxon>
        <taxon>Bacillales</taxon>
        <taxon>Bacillaceae</taxon>
        <taxon>Cytobacillus</taxon>
    </lineage>
</organism>
<dbReference type="PANTHER" id="PTHR42928">
    <property type="entry name" value="TRICARBOXYLATE-BINDING PROTEIN"/>
    <property type="match status" value="1"/>
</dbReference>
<accession>A0A5B8Z488</accession>
<dbReference type="Gene3D" id="3.40.190.150">
    <property type="entry name" value="Bordetella uptake gene, domain 1"/>
    <property type="match status" value="1"/>
</dbReference>
<dbReference type="KEGG" id="bda:FSZ17_12130"/>